<evidence type="ECO:0000313" key="4">
    <source>
        <dbReference type="Proteomes" id="UP001245370"/>
    </source>
</evidence>
<reference evidence="2 4" key="2">
    <citation type="submission" date="2023-07" db="EMBL/GenBank/DDBJ databases">
        <title>Genomic Encyclopedia of Type Strains, Phase IV (KMG-IV): sequencing the most valuable type-strain genomes for metagenomic binning, comparative biology and taxonomic classification.</title>
        <authorList>
            <person name="Goeker M."/>
        </authorList>
    </citation>
    <scope>NUCLEOTIDE SEQUENCE [LARGE SCALE GENOMIC DNA]</scope>
    <source>
        <strain evidence="2 4">DSM 338</strain>
    </source>
</reference>
<dbReference type="EMBL" id="JAVDPY010000004">
    <property type="protein sequence ID" value="MDR6334117.1"/>
    <property type="molecule type" value="Genomic_DNA"/>
</dbReference>
<dbReference type="RefSeq" id="WP_281807731.1">
    <property type="nucleotide sequence ID" value="NZ_BSDO01000003.1"/>
</dbReference>
<sequence>MSRDFLILLAPGFTDPQKPGRRYFCPDCNQIEGVLASNPGLASRITVKRVSFLRPRAEVVALLGPDNQGLPVLILGDAAPIPADAQAYGTYRFVTDTRRILELIAERHGVPFPH</sequence>
<organism evidence="1 3">
    <name type="scientific">Xanthobacter flavus</name>
    <dbReference type="NCBI Taxonomy" id="281"/>
    <lineage>
        <taxon>Bacteria</taxon>
        <taxon>Pseudomonadati</taxon>
        <taxon>Pseudomonadota</taxon>
        <taxon>Alphaproteobacteria</taxon>
        <taxon>Hyphomicrobiales</taxon>
        <taxon>Xanthobacteraceae</taxon>
        <taxon>Xanthobacter</taxon>
    </lineage>
</organism>
<dbReference type="Proteomes" id="UP001144397">
    <property type="component" value="Unassembled WGS sequence"/>
</dbReference>
<dbReference type="AlphaFoldDB" id="A0A9W6CNF1"/>
<accession>A0A9W6CNF1</accession>
<dbReference type="Proteomes" id="UP001245370">
    <property type="component" value="Unassembled WGS sequence"/>
</dbReference>
<gene>
    <name evidence="2" type="ORF">GGQ86_002593</name>
    <name evidence="1" type="ORF">XFLAVUS301_25090</name>
</gene>
<evidence type="ECO:0008006" key="5">
    <source>
        <dbReference type="Google" id="ProtNLM"/>
    </source>
</evidence>
<keyword evidence="4" id="KW-1185">Reference proteome</keyword>
<evidence type="ECO:0000313" key="1">
    <source>
        <dbReference type="EMBL" id="GLI22835.1"/>
    </source>
</evidence>
<protein>
    <recommendedName>
        <fullName evidence="5">DUF3088 domain-containing protein</fullName>
    </recommendedName>
</protein>
<dbReference type="InterPro" id="IPR021439">
    <property type="entry name" value="DUF3088"/>
</dbReference>
<name>A0A9W6CNF1_XANFL</name>
<dbReference type="EMBL" id="BSDO01000003">
    <property type="protein sequence ID" value="GLI22835.1"/>
    <property type="molecule type" value="Genomic_DNA"/>
</dbReference>
<reference evidence="1" key="1">
    <citation type="submission" date="2022-12" db="EMBL/GenBank/DDBJ databases">
        <title>Reference genome sequencing for broad-spectrum identification of bacterial and archaeal isolates by mass spectrometry.</title>
        <authorList>
            <person name="Sekiguchi Y."/>
            <person name="Tourlousse D.M."/>
        </authorList>
    </citation>
    <scope>NUCLEOTIDE SEQUENCE</scope>
    <source>
        <strain evidence="1">301</strain>
    </source>
</reference>
<evidence type="ECO:0000313" key="2">
    <source>
        <dbReference type="EMBL" id="MDR6334117.1"/>
    </source>
</evidence>
<proteinExistence type="predicted"/>
<comment type="caution">
    <text evidence="1">The sequence shown here is derived from an EMBL/GenBank/DDBJ whole genome shotgun (WGS) entry which is preliminary data.</text>
</comment>
<dbReference type="GeneID" id="95763293"/>
<evidence type="ECO:0000313" key="3">
    <source>
        <dbReference type="Proteomes" id="UP001144397"/>
    </source>
</evidence>
<dbReference type="Pfam" id="PF11287">
    <property type="entry name" value="DUF3088"/>
    <property type="match status" value="1"/>
</dbReference>